<proteinExistence type="predicted"/>
<dbReference type="AlphaFoldDB" id="A0AAD5VI61"/>
<dbReference type="Proteomes" id="UP001212997">
    <property type="component" value="Unassembled WGS sequence"/>
</dbReference>
<sequence>MRNETMLVKITPPPGPSLCYRTPRGDFPPELVREVAENLAGDFEALLTFSLLCHRWRNASRPILFTNVKIPRPQRLAEFVAIIDNDPSVAYYVRELMLGRQGNFETEWYQDIAPALGERLPNLTKLRILSLYFYTPAFEDLTAIKLETYQGLVSGFSRIETLQFTMSMLPPDILPKTLACAENLKTLIFDSCFPAGDATTEGKENEEADEAILKARSLGTSVHFGWPLVSCDHGANKASTLALHLLVEPMTSGPLKVISLTIPELQHSYWPLSTLEFIIYKHKQTLEELILEIPAPSTRTQLCSKLITVTILSPTSSSLIDLTNYQR</sequence>
<evidence type="ECO:0008006" key="3">
    <source>
        <dbReference type="Google" id="ProtNLM"/>
    </source>
</evidence>
<organism evidence="1 2">
    <name type="scientific">Meripilus lineatus</name>
    <dbReference type="NCBI Taxonomy" id="2056292"/>
    <lineage>
        <taxon>Eukaryota</taxon>
        <taxon>Fungi</taxon>
        <taxon>Dikarya</taxon>
        <taxon>Basidiomycota</taxon>
        <taxon>Agaricomycotina</taxon>
        <taxon>Agaricomycetes</taxon>
        <taxon>Polyporales</taxon>
        <taxon>Meripilaceae</taxon>
        <taxon>Meripilus</taxon>
    </lineage>
</organism>
<evidence type="ECO:0000313" key="2">
    <source>
        <dbReference type="Proteomes" id="UP001212997"/>
    </source>
</evidence>
<dbReference type="EMBL" id="JANAWD010000004">
    <property type="protein sequence ID" value="KAJ3491976.1"/>
    <property type="molecule type" value="Genomic_DNA"/>
</dbReference>
<accession>A0AAD5VI61</accession>
<keyword evidence="2" id="KW-1185">Reference proteome</keyword>
<gene>
    <name evidence="1" type="ORF">NLI96_g299</name>
</gene>
<name>A0AAD5VI61_9APHY</name>
<protein>
    <recommendedName>
        <fullName evidence="3">F-box domain-containing protein</fullName>
    </recommendedName>
</protein>
<reference evidence="1" key="1">
    <citation type="submission" date="2022-07" db="EMBL/GenBank/DDBJ databases">
        <title>Genome Sequence of Physisporinus lineatus.</title>
        <authorList>
            <person name="Buettner E."/>
        </authorList>
    </citation>
    <scope>NUCLEOTIDE SEQUENCE</scope>
    <source>
        <strain evidence="1">VT162</strain>
    </source>
</reference>
<comment type="caution">
    <text evidence="1">The sequence shown here is derived from an EMBL/GenBank/DDBJ whole genome shotgun (WGS) entry which is preliminary data.</text>
</comment>
<evidence type="ECO:0000313" key="1">
    <source>
        <dbReference type="EMBL" id="KAJ3491976.1"/>
    </source>
</evidence>